<proteinExistence type="predicted"/>
<reference evidence="1" key="1">
    <citation type="submission" date="2018-10" db="EMBL/GenBank/DDBJ databases">
        <title>Hidden diversity of soil giant viruses.</title>
        <authorList>
            <person name="Schulz F."/>
            <person name="Alteio L."/>
            <person name="Goudeau D."/>
            <person name="Ryan E.M."/>
            <person name="Malmstrom R.R."/>
            <person name="Blanchard J."/>
            <person name="Woyke T."/>
        </authorList>
    </citation>
    <scope>NUCLEOTIDE SEQUENCE</scope>
    <source>
        <strain evidence="1">HYV1</strain>
    </source>
</reference>
<evidence type="ECO:0000313" key="1">
    <source>
        <dbReference type="EMBL" id="AYV83172.1"/>
    </source>
</evidence>
<dbReference type="EMBL" id="MK072386">
    <property type="protein sequence ID" value="AYV83172.1"/>
    <property type="molecule type" value="Genomic_DNA"/>
</dbReference>
<protein>
    <submittedName>
        <fullName evidence="1">Uncharacterized protein</fullName>
    </submittedName>
</protein>
<sequence length="169" mass="19406">MSNDYTGNDGSLVDIIKEMAAYEIVPLLFQDDLITFQGEVNEIDFADEPFIKIYASYRPPPDDPYAPDDPDALYLVKGSFDYFNILRDFRIFIIIELLGPFALKLHPVINILMGRYELRLEQSAFPKRYEKIINTEGVSGIKIGLHFFYNGIIKLVVEGLPIFNDPEFD</sequence>
<gene>
    <name evidence="1" type="ORF">Hyperionvirus4_137</name>
</gene>
<name>A0A3G5A7Z9_9VIRU</name>
<organism evidence="1">
    <name type="scientific">Hyperionvirus sp</name>
    <dbReference type="NCBI Taxonomy" id="2487770"/>
    <lineage>
        <taxon>Viruses</taxon>
        <taxon>Varidnaviria</taxon>
        <taxon>Bamfordvirae</taxon>
        <taxon>Nucleocytoviricota</taxon>
        <taxon>Megaviricetes</taxon>
        <taxon>Imitervirales</taxon>
        <taxon>Mimiviridae</taxon>
        <taxon>Klosneuvirinae</taxon>
    </lineage>
</organism>
<accession>A0A3G5A7Z9</accession>